<dbReference type="RefSeq" id="XP_024932644.3">
    <property type="nucleotide sequence ID" value="XM_025076876.3"/>
</dbReference>
<dbReference type="AlphaFoldDB" id="A0A6P6GER9"/>
<feature type="domain" description="F-box" evidence="1">
    <location>
        <begin position="10"/>
        <end position="44"/>
    </location>
</feature>
<dbReference type="PANTHER" id="PTHR31900">
    <property type="entry name" value="F-BOX/RNI SUPERFAMILY PROTEIN-RELATED"/>
    <property type="match status" value="1"/>
</dbReference>
<evidence type="ECO:0000259" key="1">
    <source>
        <dbReference type="Pfam" id="PF00646"/>
    </source>
</evidence>
<evidence type="ECO:0000313" key="3">
    <source>
        <dbReference type="Proteomes" id="UP001652623"/>
    </source>
</evidence>
<dbReference type="InterPro" id="IPR032675">
    <property type="entry name" value="LRR_dom_sf"/>
</dbReference>
<dbReference type="SUPFAM" id="SSF52058">
    <property type="entry name" value="L domain-like"/>
    <property type="match status" value="1"/>
</dbReference>
<dbReference type="InterPro" id="IPR053781">
    <property type="entry name" value="F-box_AtFBL13-like"/>
</dbReference>
<protein>
    <submittedName>
        <fullName evidence="4">F-box/LRR-repeat protein At5g54820</fullName>
    </submittedName>
</protein>
<proteinExistence type="predicted"/>
<dbReference type="InterPro" id="IPR050232">
    <property type="entry name" value="FBL13/AtMIF1-like"/>
</dbReference>
<name>A0A6P6GER9_ZIZJJ</name>
<dbReference type="PANTHER" id="PTHR31900:SF34">
    <property type="entry name" value="EMB|CAB62440.1-RELATED"/>
    <property type="match status" value="1"/>
</dbReference>
<accession>A0A6P6GER9</accession>
<feature type="domain" description="At1g61320/AtMIF1 LRR" evidence="2">
    <location>
        <begin position="89"/>
        <end position="402"/>
    </location>
</feature>
<dbReference type="Pfam" id="PF23622">
    <property type="entry name" value="LRR_At1g61320_AtMIF1"/>
    <property type="match status" value="1"/>
</dbReference>
<dbReference type="GeneID" id="112492643"/>
<dbReference type="KEGG" id="zju:112492643"/>
<evidence type="ECO:0000259" key="2">
    <source>
        <dbReference type="Pfam" id="PF23622"/>
    </source>
</evidence>
<dbReference type="CDD" id="cd22160">
    <property type="entry name" value="F-box_AtFBL13-like"/>
    <property type="match status" value="1"/>
</dbReference>
<dbReference type="Pfam" id="PF00646">
    <property type="entry name" value="F-box"/>
    <property type="match status" value="1"/>
</dbReference>
<dbReference type="Gene3D" id="3.80.10.10">
    <property type="entry name" value="Ribonuclease Inhibitor"/>
    <property type="match status" value="1"/>
</dbReference>
<dbReference type="InterPro" id="IPR055357">
    <property type="entry name" value="LRR_At1g61320_AtMIF1"/>
</dbReference>
<dbReference type="Proteomes" id="UP001652623">
    <property type="component" value="Chromosome 7"/>
</dbReference>
<evidence type="ECO:0000313" key="4">
    <source>
        <dbReference type="RefSeq" id="XP_024932644.3"/>
    </source>
</evidence>
<dbReference type="FunCoup" id="A0A6P6GER9">
    <property type="interactions" value="134"/>
</dbReference>
<organism evidence="3 4">
    <name type="scientific">Ziziphus jujuba</name>
    <name type="common">Chinese jujube</name>
    <name type="synonym">Ziziphus sativa</name>
    <dbReference type="NCBI Taxonomy" id="326968"/>
    <lineage>
        <taxon>Eukaryota</taxon>
        <taxon>Viridiplantae</taxon>
        <taxon>Streptophyta</taxon>
        <taxon>Embryophyta</taxon>
        <taxon>Tracheophyta</taxon>
        <taxon>Spermatophyta</taxon>
        <taxon>Magnoliopsida</taxon>
        <taxon>eudicotyledons</taxon>
        <taxon>Gunneridae</taxon>
        <taxon>Pentapetalae</taxon>
        <taxon>rosids</taxon>
        <taxon>fabids</taxon>
        <taxon>Rosales</taxon>
        <taxon>Rhamnaceae</taxon>
        <taxon>Paliureae</taxon>
        <taxon>Ziziphus</taxon>
    </lineage>
</organism>
<reference evidence="4" key="1">
    <citation type="submission" date="2025-08" db="UniProtKB">
        <authorList>
            <consortium name="RefSeq"/>
        </authorList>
    </citation>
    <scope>IDENTIFICATION</scope>
    <source>
        <tissue evidence="4">Seedling</tissue>
    </source>
</reference>
<gene>
    <name evidence="4" type="primary">LOC112492643</name>
</gene>
<keyword evidence="3" id="KW-1185">Reference proteome</keyword>
<dbReference type="InterPro" id="IPR036047">
    <property type="entry name" value="F-box-like_dom_sf"/>
</dbReference>
<dbReference type="InterPro" id="IPR001810">
    <property type="entry name" value="F-box_dom"/>
</dbReference>
<dbReference type="SUPFAM" id="SSF81383">
    <property type="entry name" value="F-box domain"/>
    <property type="match status" value="1"/>
</dbReference>
<sequence>MATINPNMFDKLSDSLLFIILTFLPFKEAARTSILSKRWRHIWRATSNMEFNERFFVKPDDFGSNREIQRRVFIDFAKQWMESYQEPVVKNFSLTFARPLDEPMVLDSCVRFALAHNVKELGLDFSDPQWEKHNLDCYTGRSYDLPLIGNVYEHRVLESLKLFSCNFNLSGLCNLHSLRHLSLGWIGLNASNVKDLLVNCKLLESLSLVSCHGLDYLQIEGQSLQLKSLVIDSCEITSKWLLIEAPKLRCLKFVGWIGIFEILVKNCMEEAYLDFGYEYEFGELGEILYKLLDDLYPVKVLTVCSYMLQVIPCGVEPLSISPPLNVKHLTLRTALHDNEFYGIKFMLKSCPSLETLTIEIDNRHRIFPDYVAPFKESWEKSPLIVYKCMCKSLKWVEIKGFKGTYNEAYLLRYVICFGLVMEKLNIYISKEVDASGTGSPGSQQVYLRRAQQISEFKKTSPRLQIAIFD</sequence>
<dbReference type="InParanoid" id="A0A6P6GER9"/>